<evidence type="ECO:0000313" key="2">
    <source>
        <dbReference type="Proteomes" id="UP000026960"/>
    </source>
</evidence>
<evidence type="ECO:0000313" key="1">
    <source>
        <dbReference type="EnsemblPlants" id="OBART05G01910.1"/>
    </source>
</evidence>
<keyword evidence="2" id="KW-1185">Reference proteome</keyword>
<dbReference type="Gramene" id="OBART05G01910.1">
    <property type="protein sequence ID" value="OBART05G01910.1"/>
    <property type="gene ID" value="OBART05G01910"/>
</dbReference>
<dbReference type="HOGENOM" id="CLU_2726163_0_0_1"/>
<dbReference type="EnsemblPlants" id="OBART05G01910.1">
    <property type="protein sequence ID" value="OBART05G01910.1"/>
    <property type="gene ID" value="OBART05G01910"/>
</dbReference>
<accession>A0A0D3G2S5</accession>
<protein>
    <submittedName>
        <fullName evidence="1">Uncharacterized protein</fullName>
    </submittedName>
</protein>
<dbReference type="PaxDb" id="65489-OBART05G01910.1"/>
<reference evidence="1" key="2">
    <citation type="submission" date="2015-03" db="UniProtKB">
        <authorList>
            <consortium name="EnsemblPlants"/>
        </authorList>
    </citation>
    <scope>IDENTIFICATION</scope>
</reference>
<name>A0A0D3G2S5_9ORYZ</name>
<sequence>MRMLDTDASQLPCGRVVVGRLGTLTASISGTAASPARAAPPTFNAVAAGAEEATVGCCHLREDADVSRGGET</sequence>
<proteinExistence type="predicted"/>
<dbReference type="AlphaFoldDB" id="A0A0D3G2S5"/>
<dbReference type="Proteomes" id="UP000026960">
    <property type="component" value="Chromosome 5"/>
</dbReference>
<reference evidence="1" key="1">
    <citation type="journal article" date="2009" name="Rice">
        <title>De Novo Next Generation Sequencing of Plant Genomes.</title>
        <authorList>
            <person name="Rounsley S."/>
            <person name="Marri P.R."/>
            <person name="Yu Y."/>
            <person name="He R."/>
            <person name="Sisneros N."/>
            <person name="Goicoechea J.L."/>
            <person name="Lee S.J."/>
            <person name="Angelova A."/>
            <person name="Kudrna D."/>
            <person name="Luo M."/>
            <person name="Affourtit J."/>
            <person name="Desany B."/>
            <person name="Knight J."/>
            <person name="Niazi F."/>
            <person name="Egholm M."/>
            <person name="Wing R.A."/>
        </authorList>
    </citation>
    <scope>NUCLEOTIDE SEQUENCE [LARGE SCALE GENOMIC DNA]</scope>
    <source>
        <strain evidence="1">cv. IRGC 105608</strain>
    </source>
</reference>
<organism evidence="1">
    <name type="scientific">Oryza barthii</name>
    <dbReference type="NCBI Taxonomy" id="65489"/>
    <lineage>
        <taxon>Eukaryota</taxon>
        <taxon>Viridiplantae</taxon>
        <taxon>Streptophyta</taxon>
        <taxon>Embryophyta</taxon>
        <taxon>Tracheophyta</taxon>
        <taxon>Spermatophyta</taxon>
        <taxon>Magnoliopsida</taxon>
        <taxon>Liliopsida</taxon>
        <taxon>Poales</taxon>
        <taxon>Poaceae</taxon>
        <taxon>BOP clade</taxon>
        <taxon>Oryzoideae</taxon>
        <taxon>Oryzeae</taxon>
        <taxon>Oryzinae</taxon>
        <taxon>Oryza</taxon>
    </lineage>
</organism>